<dbReference type="AlphaFoldDB" id="A0A0E9SJY6"/>
<evidence type="ECO:0000313" key="1">
    <source>
        <dbReference type="EMBL" id="JAH41626.1"/>
    </source>
</evidence>
<reference evidence="1" key="2">
    <citation type="journal article" date="2015" name="Fish Shellfish Immunol.">
        <title>Early steps in the European eel (Anguilla anguilla)-Vibrio vulnificus interaction in the gills: Role of the RtxA13 toxin.</title>
        <authorList>
            <person name="Callol A."/>
            <person name="Pajuelo D."/>
            <person name="Ebbesson L."/>
            <person name="Teles M."/>
            <person name="MacKenzie S."/>
            <person name="Amaro C."/>
        </authorList>
    </citation>
    <scope>NUCLEOTIDE SEQUENCE</scope>
</reference>
<dbReference type="EMBL" id="GBXM01066951">
    <property type="protein sequence ID" value="JAH41626.1"/>
    <property type="molecule type" value="Transcribed_RNA"/>
</dbReference>
<name>A0A0E9SJY6_ANGAN</name>
<proteinExistence type="predicted"/>
<reference evidence="1" key="1">
    <citation type="submission" date="2014-11" db="EMBL/GenBank/DDBJ databases">
        <authorList>
            <person name="Amaro Gonzalez C."/>
        </authorList>
    </citation>
    <scope>NUCLEOTIDE SEQUENCE</scope>
</reference>
<dbReference type="EMBL" id="GBXM01095486">
    <property type="protein sequence ID" value="JAH13091.1"/>
    <property type="molecule type" value="Transcribed_RNA"/>
</dbReference>
<organism evidence="1">
    <name type="scientific">Anguilla anguilla</name>
    <name type="common">European freshwater eel</name>
    <name type="synonym">Muraena anguilla</name>
    <dbReference type="NCBI Taxonomy" id="7936"/>
    <lineage>
        <taxon>Eukaryota</taxon>
        <taxon>Metazoa</taxon>
        <taxon>Chordata</taxon>
        <taxon>Craniata</taxon>
        <taxon>Vertebrata</taxon>
        <taxon>Euteleostomi</taxon>
        <taxon>Actinopterygii</taxon>
        <taxon>Neopterygii</taxon>
        <taxon>Teleostei</taxon>
        <taxon>Anguilliformes</taxon>
        <taxon>Anguillidae</taxon>
        <taxon>Anguilla</taxon>
    </lineage>
</organism>
<protein>
    <submittedName>
        <fullName evidence="1">Uncharacterized protein</fullName>
    </submittedName>
</protein>
<sequence>MEINTTILQYHTFKRHLQ</sequence>
<accession>A0A0E9SJY6</accession>